<dbReference type="InterPro" id="IPR036412">
    <property type="entry name" value="HAD-like_sf"/>
</dbReference>
<dbReference type="AlphaFoldDB" id="A0A840NMV1"/>
<dbReference type="Pfam" id="PF00702">
    <property type="entry name" value="Hydrolase"/>
    <property type="match status" value="1"/>
</dbReference>
<dbReference type="Pfam" id="PF00293">
    <property type="entry name" value="NUDIX"/>
    <property type="match status" value="1"/>
</dbReference>
<dbReference type="Proteomes" id="UP000580474">
    <property type="component" value="Unassembled WGS sequence"/>
</dbReference>
<dbReference type="EMBL" id="JACHIV010000001">
    <property type="protein sequence ID" value="MBB5070422.1"/>
    <property type="molecule type" value="Genomic_DNA"/>
</dbReference>
<dbReference type="Gene3D" id="3.40.50.1000">
    <property type="entry name" value="HAD superfamily/HAD-like"/>
    <property type="match status" value="1"/>
</dbReference>
<feature type="domain" description="Nudix hydrolase" evidence="3">
    <location>
        <begin position="230"/>
        <end position="360"/>
    </location>
</feature>
<keyword evidence="2" id="KW-0378">Hydrolase</keyword>
<dbReference type="PROSITE" id="PS51462">
    <property type="entry name" value="NUDIX"/>
    <property type="match status" value="1"/>
</dbReference>
<comment type="cofactor">
    <cofactor evidence="1">
        <name>Mg(2+)</name>
        <dbReference type="ChEBI" id="CHEBI:18420"/>
    </cofactor>
</comment>
<dbReference type="CDD" id="cd02883">
    <property type="entry name" value="NUDIX_Hydrolase"/>
    <property type="match status" value="1"/>
</dbReference>
<evidence type="ECO:0000256" key="1">
    <source>
        <dbReference type="ARBA" id="ARBA00001946"/>
    </source>
</evidence>
<dbReference type="InterPro" id="IPR023214">
    <property type="entry name" value="HAD_sf"/>
</dbReference>
<dbReference type="PANTHER" id="PTHR43046">
    <property type="entry name" value="GDP-MANNOSE MANNOSYL HYDROLASE"/>
    <property type="match status" value="1"/>
</dbReference>
<name>A0A840NMV1_9PSEU</name>
<dbReference type="InterPro" id="IPR015797">
    <property type="entry name" value="NUDIX_hydrolase-like_dom_sf"/>
</dbReference>
<evidence type="ECO:0000313" key="4">
    <source>
        <dbReference type="EMBL" id="MBB5070422.1"/>
    </source>
</evidence>
<comment type="caution">
    <text evidence="4">The sequence shown here is derived from an EMBL/GenBank/DDBJ whole genome shotgun (WGS) entry which is preliminary data.</text>
</comment>
<dbReference type="InterPro" id="IPR000086">
    <property type="entry name" value="NUDIX_hydrolase_dom"/>
</dbReference>
<evidence type="ECO:0000256" key="2">
    <source>
        <dbReference type="ARBA" id="ARBA00022801"/>
    </source>
</evidence>
<organism evidence="4 5">
    <name type="scientific">Saccharopolyspora gloriosae</name>
    <dbReference type="NCBI Taxonomy" id="455344"/>
    <lineage>
        <taxon>Bacteria</taxon>
        <taxon>Bacillati</taxon>
        <taxon>Actinomycetota</taxon>
        <taxon>Actinomycetes</taxon>
        <taxon>Pseudonocardiales</taxon>
        <taxon>Pseudonocardiaceae</taxon>
        <taxon>Saccharopolyspora</taxon>
    </lineage>
</organism>
<keyword evidence="5" id="KW-1185">Reference proteome</keyword>
<gene>
    <name evidence="4" type="ORF">BJ969_003510</name>
</gene>
<dbReference type="Gene3D" id="3.90.79.10">
    <property type="entry name" value="Nucleoside Triphosphate Pyrophosphohydrolase"/>
    <property type="match status" value="1"/>
</dbReference>
<sequence>MTGRHSGIRLVSVDVGGVLGTVAGHSLGTALAAASPHEHSTVVDIVRRALHTHPQTTDELIQHLATELALPARRVRDILRTPRPLLLIPTARALLAGLRDACPDVQVVVCSNLAAADAAHADLVRAELSDQLDAAYFSYRTGLAKGTGPDVFQHIARQHHVRVSEIVHIGDKIDDDVHAPLLAGCRTLWVHPDHTSTPRVAALDRYRTAADLAGAVTELRRWIPDSVPRPTLPVRAAGLIRNTAGQLLLVRGPTDEKFSFPGGRCESRGADSPPQAMVREVHEELRLTVTPGALLWAGWSEGESSAGENKAHFLFEAHLVGTTVPDPDPAEVAEYRWASNNDALHLLHPAEANRLVRITRRQPHGWQYQPRPIRTSEPGTAP</sequence>
<dbReference type="RefSeq" id="WP_184479952.1">
    <property type="nucleotide sequence ID" value="NZ_JACHIV010000001.1"/>
</dbReference>
<proteinExistence type="predicted"/>
<dbReference type="SUPFAM" id="SSF55811">
    <property type="entry name" value="Nudix"/>
    <property type="match status" value="1"/>
</dbReference>
<dbReference type="GO" id="GO:0016787">
    <property type="term" value="F:hydrolase activity"/>
    <property type="evidence" value="ECO:0007669"/>
    <property type="project" value="UniProtKB-KW"/>
</dbReference>
<accession>A0A840NMV1</accession>
<evidence type="ECO:0000259" key="3">
    <source>
        <dbReference type="PROSITE" id="PS51462"/>
    </source>
</evidence>
<reference evidence="4 5" key="1">
    <citation type="submission" date="2020-08" db="EMBL/GenBank/DDBJ databases">
        <title>Sequencing the genomes of 1000 actinobacteria strains.</title>
        <authorList>
            <person name="Klenk H.-P."/>
        </authorList>
    </citation>
    <scope>NUCLEOTIDE SEQUENCE [LARGE SCALE GENOMIC DNA]</scope>
    <source>
        <strain evidence="4 5">DSM 45582</strain>
    </source>
</reference>
<protein>
    <submittedName>
        <fullName evidence="4">FMN phosphatase YigB (HAD superfamily)/8-oxo-dGTP pyrophosphatase MutT (NUDIX family)</fullName>
    </submittedName>
</protein>
<dbReference type="PANTHER" id="PTHR43046:SF14">
    <property type="entry name" value="MUTT_NUDIX FAMILY PROTEIN"/>
    <property type="match status" value="1"/>
</dbReference>
<dbReference type="SUPFAM" id="SSF56784">
    <property type="entry name" value="HAD-like"/>
    <property type="match status" value="1"/>
</dbReference>
<evidence type="ECO:0000313" key="5">
    <source>
        <dbReference type="Proteomes" id="UP000580474"/>
    </source>
</evidence>